<comment type="subcellular location">
    <subcellularLocation>
        <location evidence="1">Bacterial flagellum</location>
    </subcellularLocation>
    <subcellularLocation>
        <location evidence="2">Secreted</location>
    </subcellularLocation>
</comment>
<dbReference type="Pfam" id="PF06429">
    <property type="entry name" value="Flg_bbr_C"/>
    <property type="match status" value="1"/>
</dbReference>
<evidence type="ECO:0000256" key="7">
    <source>
        <dbReference type="SAM" id="Coils"/>
    </source>
</evidence>
<dbReference type="Proteomes" id="UP000242502">
    <property type="component" value="Unassembled WGS sequence"/>
</dbReference>
<feature type="coiled-coil region" evidence="7">
    <location>
        <begin position="163"/>
        <end position="216"/>
    </location>
</feature>
<feature type="domain" description="Flagellar hook-associated protein 1 D2-like" evidence="10">
    <location>
        <begin position="346"/>
        <end position="427"/>
    </location>
</feature>
<evidence type="ECO:0000259" key="8">
    <source>
        <dbReference type="Pfam" id="PF00460"/>
    </source>
</evidence>
<dbReference type="GO" id="GO:0044780">
    <property type="term" value="P:bacterial-type flagellum assembly"/>
    <property type="evidence" value="ECO:0007669"/>
    <property type="project" value="InterPro"/>
</dbReference>
<dbReference type="InterPro" id="IPR053927">
    <property type="entry name" value="FlgK_helical"/>
</dbReference>
<evidence type="ECO:0000256" key="1">
    <source>
        <dbReference type="ARBA" id="ARBA00004365"/>
    </source>
</evidence>
<dbReference type="InterPro" id="IPR010930">
    <property type="entry name" value="Flg_bb/hook_C_dom"/>
</dbReference>
<keyword evidence="12" id="KW-0966">Cell projection</keyword>
<protein>
    <recommendedName>
        <fullName evidence="4">Flagellar hook-associated protein 1</fullName>
    </recommendedName>
</protein>
<dbReference type="InterPro" id="IPR002371">
    <property type="entry name" value="FlgK"/>
</dbReference>
<proteinExistence type="inferred from homology"/>
<dbReference type="GO" id="GO:0005576">
    <property type="term" value="C:extracellular region"/>
    <property type="evidence" value="ECO:0007669"/>
    <property type="project" value="UniProtKB-SubCell"/>
</dbReference>
<accession>A0A1D2QQJ3</accession>
<evidence type="ECO:0000256" key="2">
    <source>
        <dbReference type="ARBA" id="ARBA00004613"/>
    </source>
</evidence>
<dbReference type="GO" id="GO:0009424">
    <property type="term" value="C:bacterial-type flagellum hook"/>
    <property type="evidence" value="ECO:0007669"/>
    <property type="project" value="InterPro"/>
</dbReference>
<dbReference type="GO" id="GO:0005198">
    <property type="term" value="F:structural molecule activity"/>
    <property type="evidence" value="ECO:0007669"/>
    <property type="project" value="InterPro"/>
</dbReference>
<dbReference type="PRINTS" id="PR01005">
    <property type="entry name" value="FLGHOOKAP1"/>
</dbReference>
<dbReference type="EMBL" id="MDLC01000020">
    <property type="protein sequence ID" value="ODS23810.1"/>
    <property type="molecule type" value="Genomic_DNA"/>
</dbReference>
<dbReference type="NCBIfam" id="TIGR02492">
    <property type="entry name" value="flgK_ends"/>
    <property type="match status" value="1"/>
</dbReference>
<keyword evidence="7" id="KW-0175">Coiled coil</keyword>
<reference evidence="12 13" key="1">
    <citation type="journal article" date="2016" name="Appl. Environ. Microbiol.">
        <title>Lack of Overt Genome Reduction in the Bryostatin-Producing Bryozoan Symbiont "Candidatus Endobugula sertula".</title>
        <authorList>
            <person name="Miller I.J."/>
            <person name="Vanee N."/>
            <person name="Fong S.S."/>
            <person name="Lim-Fong G.E."/>
            <person name="Kwan J.C."/>
        </authorList>
    </citation>
    <scope>NUCLEOTIDE SEQUENCE [LARGE SCALE GENOMIC DNA]</scope>
    <source>
        <strain evidence="12">AB1-4</strain>
    </source>
</reference>
<dbReference type="Pfam" id="PF21158">
    <property type="entry name" value="flgK_1st_1"/>
    <property type="match status" value="1"/>
</dbReference>
<dbReference type="AlphaFoldDB" id="A0A1D2QQJ3"/>
<dbReference type="Pfam" id="PF22638">
    <property type="entry name" value="FlgK_D1"/>
    <property type="match status" value="1"/>
</dbReference>
<comment type="similarity">
    <text evidence="3">Belongs to the flagella basal body rod proteins family.</text>
</comment>
<gene>
    <name evidence="12" type="ORF">AB835_07045</name>
</gene>
<evidence type="ECO:0000256" key="3">
    <source>
        <dbReference type="ARBA" id="ARBA00009677"/>
    </source>
</evidence>
<keyword evidence="12" id="KW-0282">Flagellum</keyword>
<comment type="caution">
    <text evidence="12">The sequence shown here is derived from an EMBL/GenBank/DDBJ whole genome shotgun (WGS) entry which is preliminary data.</text>
</comment>
<dbReference type="PANTHER" id="PTHR30033:SF1">
    <property type="entry name" value="FLAGELLAR HOOK-ASSOCIATED PROTEIN 1"/>
    <property type="match status" value="1"/>
</dbReference>
<keyword evidence="5" id="KW-0964">Secreted</keyword>
<dbReference type="InterPro" id="IPR049119">
    <property type="entry name" value="FlgK_D2-like"/>
</dbReference>
<evidence type="ECO:0000256" key="5">
    <source>
        <dbReference type="ARBA" id="ARBA00022525"/>
    </source>
</evidence>
<sequence length="1048" mass="111229">MGSDILGVSISGLRVSQNALRTISHNISNADTEGYSRQSTEINTAGGTSSGIGYLGNGAFTTKIERVVNDFIIAQTRQDTTLFNELDAYNNNILQFNELLSNQSSGLTEGLQSFFSVVQNVTDEPTSVASRQLFISESGNLADRFNTLYSRLDNINDGVNENLRVAINKVNNLVDNIAQLNRALADSSGASSDNPANDLLDQRDEALKQLSELVAVQVTAQDDNQVNVMIGHGLPLVLGFQTTPIRLGQNEFDPLRPEILMADAGISDPITSVFSSGEIGGLLHFKQTVIDPGFNDLGRIGLLVADNFNQLQQQGITLNNTFGNNIFVDINNAEISANRISPSAGNADANPGVSLSITDASQLTTSDYLLSIDTTSNVYRVTRLVDNIDVSSSIMPTNFPTSITFDGLSFDITSGHFASGDKFLIQPSRFGARDFSVQSLTPQDVALGSPILTDTSLGNLGNASISAGEVQSLVNSYGQMLPLFSQTGELSPPLIVKFTTSTTYDILDNSDIANPTQLVPPIRNQVYVPGIENNLFSRDIGETTVVSDGTVVGLPAGVKADLQPTTTAPTFAVTDFSGTANQFSFDVVVANTVGAANDGTFVVTINSAAVTNNTTLLSDINDDLAASRVRAYITDTGSLGFLSLDDGAGDITLQNYNADPDGGLDNAPAGQANALLGLMIESTTYTTVAGADGISGTGTTANDYPAETFTFTHTYLATGATTTQNVVSIASASARSTASLFDNIDGVSSTAFNYMELRDFSLSFTTPLQITLNGQDLVEYEGAALDSVVPSPNLNNGEDFNDYLVNRINNDSTLSNLGIYAVSAFDVVNNEFYIQVHSTQGDDLSVQLEATAGEIIEVNDGSNADIKLIGVGAGTTTDTVVGGKIDISLANNIVLTTTPTISGLFGDSSATTFARSSYLGLQANISGNPQQGDSFTIDFNTDAALDNRNGLAMVALQQQRTIENSGFSYNDAYNQLIETVGIKANTSQNSTDAAKHVLDQTIDLRNSVSGVNLDEEAADLIRFEQLYAANSQVIKVVREIFDRLLNSF</sequence>
<evidence type="ECO:0000259" key="9">
    <source>
        <dbReference type="Pfam" id="PF06429"/>
    </source>
</evidence>
<evidence type="ECO:0000256" key="4">
    <source>
        <dbReference type="ARBA" id="ARBA00016244"/>
    </source>
</evidence>
<evidence type="ECO:0000256" key="6">
    <source>
        <dbReference type="ARBA" id="ARBA00023143"/>
    </source>
</evidence>
<dbReference type="Pfam" id="PF00460">
    <property type="entry name" value="Flg_bb_rod"/>
    <property type="match status" value="1"/>
</dbReference>
<feature type="domain" description="Flagellar hook-associated protein FlgK helical" evidence="11">
    <location>
        <begin position="95"/>
        <end position="327"/>
    </location>
</feature>
<organism evidence="12 13">
    <name type="scientific">Candidatus Endobugula sertula</name>
    <name type="common">Bugula neritina bacterial symbiont</name>
    <dbReference type="NCBI Taxonomy" id="62101"/>
    <lineage>
        <taxon>Bacteria</taxon>
        <taxon>Pseudomonadati</taxon>
        <taxon>Pseudomonadota</taxon>
        <taxon>Gammaproteobacteria</taxon>
        <taxon>Cellvibrionales</taxon>
        <taxon>Cellvibrionaceae</taxon>
        <taxon>Candidatus Endobugula</taxon>
    </lineage>
</organism>
<dbReference type="InterPro" id="IPR001444">
    <property type="entry name" value="Flag_bb_rod_N"/>
</dbReference>
<evidence type="ECO:0000313" key="13">
    <source>
        <dbReference type="Proteomes" id="UP000242502"/>
    </source>
</evidence>
<evidence type="ECO:0000313" key="12">
    <source>
        <dbReference type="EMBL" id="ODS23810.1"/>
    </source>
</evidence>
<dbReference type="PANTHER" id="PTHR30033">
    <property type="entry name" value="FLAGELLAR HOOK-ASSOCIATED PROTEIN 1"/>
    <property type="match status" value="1"/>
</dbReference>
<feature type="domain" description="Flagellar basal-body/hook protein C-terminal" evidence="9">
    <location>
        <begin position="1008"/>
        <end position="1046"/>
    </location>
</feature>
<evidence type="ECO:0000259" key="10">
    <source>
        <dbReference type="Pfam" id="PF21158"/>
    </source>
</evidence>
<evidence type="ECO:0000259" key="11">
    <source>
        <dbReference type="Pfam" id="PF22638"/>
    </source>
</evidence>
<feature type="domain" description="Flagellar basal body rod protein N-terminal" evidence="8">
    <location>
        <begin position="8"/>
        <end position="35"/>
    </location>
</feature>
<dbReference type="STRING" id="62101.AB835_07045"/>
<name>A0A1D2QQJ3_9GAMM</name>
<keyword evidence="6" id="KW-0975">Bacterial flagellum</keyword>
<dbReference type="SUPFAM" id="SSF64518">
    <property type="entry name" value="Phase 1 flagellin"/>
    <property type="match status" value="1"/>
</dbReference>
<keyword evidence="12" id="KW-0969">Cilium</keyword>